<reference evidence="1 2" key="1">
    <citation type="submission" date="2018-06" db="EMBL/GenBank/DDBJ databases">
        <title>Comparative genomics reveals the genomic features of Rhizophagus irregularis, R. cerebriforme, R. diaphanum and Gigaspora rosea, and their symbiotic lifestyle signature.</title>
        <authorList>
            <person name="Morin E."/>
            <person name="San Clemente H."/>
            <person name="Chen E.C.H."/>
            <person name="De La Providencia I."/>
            <person name="Hainaut M."/>
            <person name="Kuo A."/>
            <person name="Kohler A."/>
            <person name="Murat C."/>
            <person name="Tang N."/>
            <person name="Roy S."/>
            <person name="Loubradou J."/>
            <person name="Henrissat B."/>
            <person name="Grigoriev I.V."/>
            <person name="Corradi N."/>
            <person name="Roux C."/>
            <person name="Martin F.M."/>
        </authorList>
    </citation>
    <scope>NUCLEOTIDE SEQUENCE [LARGE SCALE GENOMIC DNA]</scope>
    <source>
        <strain evidence="1 2">DAOM 194757</strain>
    </source>
</reference>
<organism evidence="1 2">
    <name type="scientific">Gigaspora rosea</name>
    <dbReference type="NCBI Taxonomy" id="44941"/>
    <lineage>
        <taxon>Eukaryota</taxon>
        <taxon>Fungi</taxon>
        <taxon>Fungi incertae sedis</taxon>
        <taxon>Mucoromycota</taxon>
        <taxon>Glomeromycotina</taxon>
        <taxon>Glomeromycetes</taxon>
        <taxon>Diversisporales</taxon>
        <taxon>Gigasporaceae</taxon>
        <taxon>Gigaspora</taxon>
    </lineage>
</organism>
<dbReference type="InterPro" id="IPR052945">
    <property type="entry name" value="Mitotic_Regulator"/>
</dbReference>
<gene>
    <name evidence="1" type="ORF">C2G38_2071211</name>
</gene>
<dbReference type="PANTHER" id="PTHR43628">
    <property type="entry name" value="ACTIVATOR OF C KINASE PROTEIN 1-RELATED"/>
    <property type="match status" value="1"/>
</dbReference>
<dbReference type="InterPro" id="IPR006597">
    <property type="entry name" value="Sel1-like"/>
</dbReference>
<sequence length="92" mass="10616">MAMYNLGLCYKKGRGTDVNMEKGFEYLKQAAEMNVPYSSYELAKCYKYGEGTSKDLNEASYWVKKADCYHDRERVTAKIKDNLVKPVRIIKG</sequence>
<protein>
    <submittedName>
        <fullName evidence="1">Uncharacterized protein</fullName>
    </submittedName>
</protein>
<dbReference type="SUPFAM" id="SSF81901">
    <property type="entry name" value="HCP-like"/>
    <property type="match status" value="1"/>
</dbReference>
<accession>A0A397VN85</accession>
<evidence type="ECO:0000313" key="2">
    <source>
        <dbReference type="Proteomes" id="UP000266673"/>
    </source>
</evidence>
<dbReference type="EMBL" id="QKWP01000236">
    <property type="protein sequence ID" value="RIB23974.1"/>
    <property type="molecule type" value="Genomic_DNA"/>
</dbReference>
<dbReference type="PANTHER" id="PTHR43628:SF1">
    <property type="entry name" value="CHITIN SYNTHASE REGULATORY FACTOR 2-RELATED"/>
    <property type="match status" value="1"/>
</dbReference>
<evidence type="ECO:0000313" key="1">
    <source>
        <dbReference type="EMBL" id="RIB23974.1"/>
    </source>
</evidence>
<dbReference type="Pfam" id="PF08238">
    <property type="entry name" value="Sel1"/>
    <property type="match status" value="2"/>
</dbReference>
<dbReference type="SMART" id="SM00671">
    <property type="entry name" value="SEL1"/>
    <property type="match status" value="2"/>
</dbReference>
<dbReference type="Proteomes" id="UP000266673">
    <property type="component" value="Unassembled WGS sequence"/>
</dbReference>
<dbReference type="AlphaFoldDB" id="A0A397VN85"/>
<keyword evidence="2" id="KW-1185">Reference proteome</keyword>
<dbReference type="InterPro" id="IPR011990">
    <property type="entry name" value="TPR-like_helical_dom_sf"/>
</dbReference>
<dbReference type="Gene3D" id="1.25.40.10">
    <property type="entry name" value="Tetratricopeptide repeat domain"/>
    <property type="match status" value="1"/>
</dbReference>
<proteinExistence type="predicted"/>
<dbReference type="OrthoDB" id="2417010at2759"/>
<feature type="non-terminal residue" evidence="1">
    <location>
        <position position="1"/>
    </location>
</feature>
<comment type="caution">
    <text evidence="1">The sequence shown here is derived from an EMBL/GenBank/DDBJ whole genome shotgun (WGS) entry which is preliminary data.</text>
</comment>
<name>A0A397VN85_9GLOM</name>